<evidence type="ECO:0000256" key="3">
    <source>
        <dbReference type="SAM" id="Coils"/>
    </source>
</evidence>
<protein>
    <submittedName>
        <fullName evidence="5">P-loop containing nucleoside triphosphate hydrolase protein</fullName>
    </submittedName>
</protein>
<dbReference type="AlphaFoldDB" id="A0A8H4AR20"/>
<feature type="coiled-coil region" evidence="3">
    <location>
        <begin position="787"/>
        <end position="867"/>
    </location>
</feature>
<dbReference type="PROSITE" id="PS51720">
    <property type="entry name" value="G_AIG1"/>
    <property type="match status" value="1"/>
</dbReference>
<dbReference type="Pfam" id="PF04548">
    <property type="entry name" value="AIG1"/>
    <property type="match status" value="1"/>
</dbReference>
<dbReference type="Gene3D" id="3.40.50.300">
    <property type="entry name" value="P-loop containing nucleotide triphosphate hydrolases"/>
    <property type="match status" value="1"/>
</dbReference>
<sequence length="873" mass="100927">MVSLKFERHQIIEGMNDVSSLILNHGLIVNAQGIQLSDFISYDLKPHHINDCIKNTSFHTKLVNSTTKKDSFLLKNLIELSADELKHICQIFDADKNINSAMALLDDESSTNDIFLMIQCTKVEVVIKKGINPSDELTNKVKEALKHYDPYHKLMAIFNNYGYFLPRKVVLGHKIYRMTYLTADQNLEPNEKNNETKWLTLDDFSESKFEDILNQWEKCMSFYNFDLSYLVSINGELIMKSKIKKWIEFCLESDLDSLQIIGCKELYPLYEIFDLPLRQEVESVLGISKQIEYVFSNQFESVNRNNVKERVLMAGIVPIKDPPYSYGVNFPVRFKSNNYQVFGKLIAQEDEPIDDVIIKFDFMDTYGFLIFMENYRLTYENSKIAWILIGTPAEVGYVSQNTRKIKVLDSGNESFALKSNDNNVVLKILENLPNDSIIVFSFKHPPSNYESNFTAKIQNYQDNQISLNIYCPNYESSDSQEYNEESKSFDHNTLFQNDTYSELSNSDDEFENFEVSIRWFILLFLEDFNEAEVVPEFTATTINLKAIGQKIKDVITTEPLNVFRLWELNEMNKTIPEFSKGSQINLKHPVILLVGKTGAGKSTLGNLLLDQPYDEGPFIVSDRIDSCTQICGESEVTIDGQKFNLVDTPGIFDTKKPDKEVYKEIAKTVQKCAYGVKAILFVFEAKRFTEEQNNILNGVKTFLGEDALNYMIAVFSHATKKQNADKDEMRKAWNSTIASFIGNLGNRWGISPNSDYFPPEHEKHQLRLREIKDFIMSTSGSYTTDMLESVRQEQERIQREKEEEERRIRAEYEEKLRNEGKEQADSQFQEQMNKMRNEFERKQNDSLAALTREIARLQQKIEEAEGGSKCQIL</sequence>
<keyword evidence="1" id="KW-0547">Nucleotide-binding</keyword>
<dbReference type="Proteomes" id="UP000439903">
    <property type="component" value="Unassembled WGS sequence"/>
</dbReference>
<feature type="domain" description="AIG1-type G" evidence="4">
    <location>
        <begin position="586"/>
        <end position="792"/>
    </location>
</feature>
<dbReference type="InterPro" id="IPR027417">
    <property type="entry name" value="P-loop_NTPase"/>
</dbReference>
<comment type="caution">
    <text evidence="5">The sequence shown here is derived from an EMBL/GenBank/DDBJ whole genome shotgun (WGS) entry which is preliminary data.</text>
</comment>
<gene>
    <name evidence="5" type="ORF">F8M41_014972</name>
</gene>
<accession>A0A8H4AR20</accession>
<keyword evidence="6" id="KW-1185">Reference proteome</keyword>
<keyword evidence="3" id="KW-0175">Coiled coil</keyword>
<dbReference type="InterPro" id="IPR045058">
    <property type="entry name" value="GIMA/IAN/Toc"/>
</dbReference>
<evidence type="ECO:0000259" key="4">
    <source>
        <dbReference type="PROSITE" id="PS51720"/>
    </source>
</evidence>
<dbReference type="SUPFAM" id="SSF52540">
    <property type="entry name" value="P-loop containing nucleoside triphosphate hydrolases"/>
    <property type="match status" value="1"/>
</dbReference>
<evidence type="ECO:0000313" key="6">
    <source>
        <dbReference type="Proteomes" id="UP000439903"/>
    </source>
</evidence>
<dbReference type="GO" id="GO:0005525">
    <property type="term" value="F:GTP binding"/>
    <property type="evidence" value="ECO:0007669"/>
    <property type="project" value="UniProtKB-KW"/>
</dbReference>
<organism evidence="5 6">
    <name type="scientific">Gigaspora margarita</name>
    <dbReference type="NCBI Taxonomy" id="4874"/>
    <lineage>
        <taxon>Eukaryota</taxon>
        <taxon>Fungi</taxon>
        <taxon>Fungi incertae sedis</taxon>
        <taxon>Mucoromycota</taxon>
        <taxon>Glomeromycotina</taxon>
        <taxon>Glomeromycetes</taxon>
        <taxon>Diversisporales</taxon>
        <taxon>Gigasporaceae</taxon>
        <taxon>Gigaspora</taxon>
    </lineage>
</organism>
<dbReference type="GO" id="GO:0016787">
    <property type="term" value="F:hydrolase activity"/>
    <property type="evidence" value="ECO:0007669"/>
    <property type="project" value="UniProtKB-KW"/>
</dbReference>
<evidence type="ECO:0000313" key="5">
    <source>
        <dbReference type="EMBL" id="KAF0524707.1"/>
    </source>
</evidence>
<dbReference type="PANTHER" id="PTHR10903:SF184">
    <property type="entry name" value="GTP-BINDING PROTEIN A"/>
    <property type="match status" value="1"/>
</dbReference>
<proteinExistence type="predicted"/>
<reference evidence="5 6" key="1">
    <citation type="journal article" date="2019" name="Environ. Microbiol.">
        <title>At the nexus of three kingdoms: the genome of the mycorrhizal fungus Gigaspora margarita provides insights into plant, endobacterial and fungal interactions.</title>
        <authorList>
            <person name="Venice F."/>
            <person name="Ghignone S."/>
            <person name="Salvioli di Fossalunga A."/>
            <person name="Amselem J."/>
            <person name="Novero M."/>
            <person name="Xianan X."/>
            <person name="Sedzielewska Toro K."/>
            <person name="Morin E."/>
            <person name="Lipzen A."/>
            <person name="Grigoriev I.V."/>
            <person name="Henrissat B."/>
            <person name="Martin F.M."/>
            <person name="Bonfante P."/>
        </authorList>
    </citation>
    <scope>NUCLEOTIDE SEQUENCE [LARGE SCALE GENOMIC DNA]</scope>
    <source>
        <strain evidence="5 6">BEG34</strain>
    </source>
</reference>
<dbReference type="EMBL" id="WTPW01000310">
    <property type="protein sequence ID" value="KAF0524707.1"/>
    <property type="molecule type" value="Genomic_DNA"/>
</dbReference>
<evidence type="ECO:0000256" key="1">
    <source>
        <dbReference type="ARBA" id="ARBA00022741"/>
    </source>
</evidence>
<dbReference type="InterPro" id="IPR006703">
    <property type="entry name" value="G_AIG1"/>
</dbReference>
<dbReference type="OrthoDB" id="8954335at2759"/>
<evidence type="ECO:0000256" key="2">
    <source>
        <dbReference type="ARBA" id="ARBA00023134"/>
    </source>
</evidence>
<keyword evidence="5" id="KW-0378">Hydrolase</keyword>
<keyword evidence="2" id="KW-0342">GTP-binding</keyword>
<dbReference type="PANTHER" id="PTHR10903">
    <property type="entry name" value="GTPASE, IMAP FAMILY MEMBER-RELATED"/>
    <property type="match status" value="1"/>
</dbReference>
<name>A0A8H4AR20_GIGMA</name>